<dbReference type="eggNOG" id="KOG2524">
    <property type="taxonomic scope" value="Eukaryota"/>
</dbReference>
<dbReference type="AlphaFoldDB" id="G0QMM4"/>
<dbReference type="EMBL" id="GL983428">
    <property type="protein sequence ID" value="EGR33530.1"/>
    <property type="molecule type" value="Genomic_DNA"/>
</dbReference>
<dbReference type="GeneID" id="14909711"/>
<evidence type="ECO:0000256" key="5">
    <source>
        <dbReference type="ARBA" id="ARBA00048204"/>
    </source>
</evidence>
<dbReference type="Pfam" id="PF10343">
    <property type="entry name" value="Q_salvage"/>
    <property type="match status" value="2"/>
</dbReference>
<protein>
    <recommendedName>
        <fullName evidence="3 6">Queuosine 5'-phosphate N-glycosylase/hydrolase</fullName>
        <ecNumber evidence="6">3.2.2.-</ecNumber>
    </recommendedName>
    <alternativeName>
        <fullName evidence="4 6">Queuosine-nucleotide N-glycosylase/hydrolase</fullName>
    </alternativeName>
</protein>
<dbReference type="STRING" id="857967.G0QMM4"/>
<evidence type="ECO:0000256" key="4">
    <source>
        <dbReference type="ARBA" id="ARBA00035393"/>
    </source>
</evidence>
<evidence type="ECO:0000256" key="2">
    <source>
        <dbReference type="ARBA" id="ARBA00035119"/>
    </source>
</evidence>
<evidence type="ECO:0000256" key="3">
    <source>
        <dbReference type="ARBA" id="ARBA00035306"/>
    </source>
</evidence>
<keyword evidence="8" id="KW-1185">Reference proteome</keyword>
<dbReference type="EC" id="3.2.2.-" evidence="6"/>
<dbReference type="OrthoDB" id="416777at2759"/>
<dbReference type="PANTHER" id="PTHR21314">
    <property type="entry name" value="QUEUOSINE 5'-PHOSPHATE N-GLYCOSYLASE_HYDROLASE-RELATED"/>
    <property type="match status" value="1"/>
</dbReference>
<proteinExistence type="inferred from homology"/>
<gene>
    <name evidence="7" type="ORF">IMG5_050120</name>
</gene>
<comment type="function">
    <text evidence="6">Catalyzes the hydrolysis of queuosine 5'-phosphate, releasing the nucleobase queuine (q). Is required for salvage of queuine from exogenous queuosine (Q) that is imported and then converted to queuosine 5'-phosphate intracellularly.</text>
</comment>
<organism evidence="7 8">
    <name type="scientific">Ichthyophthirius multifiliis</name>
    <name type="common">White spot disease agent</name>
    <name type="synonym">Ich</name>
    <dbReference type="NCBI Taxonomy" id="5932"/>
    <lineage>
        <taxon>Eukaryota</taxon>
        <taxon>Sar</taxon>
        <taxon>Alveolata</taxon>
        <taxon>Ciliophora</taxon>
        <taxon>Intramacronucleata</taxon>
        <taxon>Oligohymenophorea</taxon>
        <taxon>Hymenostomatida</taxon>
        <taxon>Ophryoglenina</taxon>
        <taxon>Ichthyophthirius</taxon>
    </lineage>
</organism>
<comment type="catalytic activity">
    <reaction evidence="5 6">
        <text>queuosine 5'-phosphate + H2O = queuine + D-ribose 5-phosphate</text>
        <dbReference type="Rhea" id="RHEA:75387"/>
        <dbReference type="ChEBI" id="CHEBI:15377"/>
        <dbReference type="ChEBI" id="CHEBI:17433"/>
        <dbReference type="ChEBI" id="CHEBI:78346"/>
        <dbReference type="ChEBI" id="CHEBI:194371"/>
    </reaction>
    <physiologicalReaction direction="left-to-right" evidence="5 6">
        <dbReference type="Rhea" id="RHEA:75388"/>
    </physiologicalReaction>
</comment>
<accession>G0QMM4</accession>
<reference evidence="7 8" key="1">
    <citation type="submission" date="2011-07" db="EMBL/GenBank/DDBJ databases">
        <authorList>
            <person name="Coyne R."/>
            <person name="Brami D."/>
            <person name="Johnson J."/>
            <person name="Hostetler J."/>
            <person name="Hannick L."/>
            <person name="Clark T."/>
            <person name="Cassidy-Hanley D."/>
            <person name="Inman J."/>
        </authorList>
    </citation>
    <scope>NUCLEOTIDE SEQUENCE [LARGE SCALE GENOMIC DNA]</scope>
    <source>
        <strain evidence="7 8">G5</strain>
    </source>
</reference>
<dbReference type="InParanoid" id="G0QMM4"/>
<dbReference type="PANTHER" id="PTHR21314:SF0">
    <property type="entry name" value="QUEUOSINE 5'-PHOSPHATE N-GLYCOSYLASE_HYDROLASE"/>
    <property type="match status" value="1"/>
</dbReference>
<dbReference type="RefSeq" id="XP_004037516.1">
    <property type="nucleotide sequence ID" value="XM_004037468.1"/>
</dbReference>
<dbReference type="GO" id="GO:0016787">
    <property type="term" value="F:hydrolase activity"/>
    <property type="evidence" value="ECO:0007669"/>
    <property type="project" value="UniProtKB-KW"/>
</dbReference>
<evidence type="ECO:0000313" key="7">
    <source>
        <dbReference type="EMBL" id="EGR33530.1"/>
    </source>
</evidence>
<evidence type="ECO:0000256" key="6">
    <source>
        <dbReference type="RuleBase" id="RU365002"/>
    </source>
</evidence>
<dbReference type="OMA" id="FSFWSEE"/>
<sequence>MNKCQLVRQTSEYVLKNAKHSQVNIQNLKQLADDLLDQFQKGYKYTEFEEYGCHYSNFNSPEQTIAYIFILDTLNFCFWPCKEEFEYDDLANGVKNLIFNHYEDVLPKNIININEQFIKEQVFKNIDFPLIDERTRLLQEIGKITLNYFQGEYINIIKEANKSSVKLVDILTSFFNNFQDIAIYQGHQICFYKRAQILVADLFGAFKGQSFGEFYDIDQLTTFPDYRVPQILNQFQVIQYSNELQNIIDNKTIIQHGSEYEVLLIILFINIFIIWQKIEIRACTVYSVEELKKYLKQKGKDLHSIEIDWILWQKGEENRHNIKNHHRVLSIYY</sequence>
<dbReference type="Proteomes" id="UP000008983">
    <property type="component" value="Unassembled WGS sequence"/>
</dbReference>
<evidence type="ECO:0000313" key="8">
    <source>
        <dbReference type="Proteomes" id="UP000008983"/>
    </source>
</evidence>
<keyword evidence="1 6" id="KW-0378">Hydrolase</keyword>
<comment type="similarity">
    <text evidence="2 6">Belongs to the QNG1 protein family.</text>
</comment>
<dbReference type="InterPro" id="IPR019438">
    <property type="entry name" value="Q_salvage"/>
</dbReference>
<name>G0QMM4_ICHMU</name>
<evidence type="ECO:0000256" key="1">
    <source>
        <dbReference type="ARBA" id="ARBA00022801"/>
    </source>
</evidence>
<dbReference type="GO" id="GO:0006400">
    <property type="term" value="P:tRNA modification"/>
    <property type="evidence" value="ECO:0007669"/>
    <property type="project" value="TreeGrafter"/>
</dbReference>